<evidence type="ECO:0000313" key="3">
    <source>
        <dbReference type="Proteomes" id="UP001066276"/>
    </source>
</evidence>
<comment type="caution">
    <text evidence="2">The sequence shown here is derived from an EMBL/GenBank/DDBJ whole genome shotgun (WGS) entry which is preliminary data.</text>
</comment>
<dbReference type="EMBL" id="JANPWB010000013">
    <property type="protein sequence ID" value="KAJ1110814.1"/>
    <property type="molecule type" value="Genomic_DNA"/>
</dbReference>
<name>A0AAV7N6E0_PLEWA</name>
<evidence type="ECO:0000313" key="2">
    <source>
        <dbReference type="EMBL" id="KAJ1110814.1"/>
    </source>
</evidence>
<keyword evidence="3" id="KW-1185">Reference proteome</keyword>
<proteinExistence type="predicted"/>
<dbReference type="AlphaFoldDB" id="A0AAV7N6E0"/>
<feature type="region of interest" description="Disordered" evidence="1">
    <location>
        <begin position="121"/>
        <end position="173"/>
    </location>
</feature>
<accession>A0AAV7N6E0</accession>
<sequence length="189" mass="20010">MPLPAVQMLQTCWQQSSVSSDARPVASACSRREPRAVSSEVPPPHVLRSDNAAMLLLGAGALGHGCWSECSTSAGGLQDAYTVVIHTPVLQLFGCQPTGIAILGHLENLVPLQPLWTGTGRLPGTRSLDASRGTRSLDASRGTRSLDASRGTRSLDASRGTRSLDASRGTRSLDASRPNAYTICTVMWQ</sequence>
<organism evidence="2 3">
    <name type="scientific">Pleurodeles waltl</name>
    <name type="common">Iberian ribbed newt</name>
    <dbReference type="NCBI Taxonomy" id="8319"/>
    <lineage>
        <taxon>Eukaryota</taxon>
        <taxon>Metazoa</taxon>
        <taxon>Chordata</taxon>
        <taxon>Craniata</taxon>
        <taxon>Vertebrata</taxon>
        <taxon>Euteleostomi</taxon>
        <taxon>Amphibia</taxon>
        <taxon>Batrachia</taxon>
        <taxon>Caudata</taxon>
        <taxon>Salamandroidea</taxon>
        <taxon>Salamandridae</taxon>
        <taxon>Pleurodelinae</taxon>
        <taxon>Pleurodeles</taxon>
    </lineage>
</organism>
<protein>
    <submittedName>
        <fullName evidence="2">Uncharacterized protein</fullName>
    </submittedName>
</protein>
<evidence type="ECO:0000256" key="1">
    <source>
        <dbReference type="SAM" id="MobiDB-lite"/>
    </source>
</evidence>
<dbReference type="Proteomes" id="UP001066276">
    <property type="component" value="Chromosome 9"/>
</dbReference>
<gene>
    <name evidence="2" type="ORF">NDU88_008160</name>
</gene>
<reference evidence="2" key="1">
    <citation type="journal article" date="2022" name="bioRxiv">
        <title>Sequencing and chromosome-scale assembly of the giantPleurodeles waltlgenome.</title>
        <authorList>
            <person name="Brown T."/>
            <person name="Elewa A."/>
            <person name="Iarovenko S."/>
            <person name="Subramanian E."/>
            <person name="Araus A.J."/>
            <person name="Petzold A."/>
            <person name="Susuki M."/>
            <person name="Suzuki K.-i.T."/>
            <person name="Hayashi T."/>
            <person name="Toyoda A."/>
            <person name="Oliveira C."/>
            <person name="Osipova E."/>
            <person name="Leigh N.D."/>
            <person name="Simon A."/>
            <person name="Yun M.H."/>
        </authorList>
    </citation>
    <scope>NUCLEOTIDE SEQUENCE</scope>
    <source>
        <strain evidence="2">20211129_DDA</strain>
        <tissue evidence="2">Liver</tissue>
    </source>
</reference>